<comment type="caution">
    <text evidence="3">The sequence shown here is derived from an EMBL/GenBank/DDBJ whole genome shotgun (WGS) entry which is preliminary data.</text>
</comment>
<keyword evidence="4" id="KW-1185">Reference proteome</keyword>
<evidence type="ECO:0000259" key="1">
    <source>
        <dbReference type="Pfam" id="PF13614"/>
    </source>
</evidence>
<evidence type="ECO:0000313" key="4">
    <source>
        <dbReference type="Proteomes" id="UP000707245"/>
    </source>
</evidence>
<dbReference type="CDD" id="cd02042">
    <property type="entry name" value="ParAB_family"/>
    <property type="match status" value="1"/>
</dbReference>
<dbReference type="Gene3D" id="3.40.50.300">
    <property type="entry name" value="P-loop containing nucleotide triphosphate hydrolases"/>
    <property type="match status" value="1"/>
</dbReference>
<sequence length="400" mass="44613">MQMDDRILKIATRAKLTLETLSEKITNSKIEFDAENYEQTFSKSAVASLPDLAKAKVDKAVAEMELQGYQFQKKQAGLNNVYSMGHKDVTAIYEHRGVPKYRDQFKEAHTVFLTNLKGGVAKTVSSVTLAHGLKCTPALIKHDLRILVLDLDPQASATMFMKHDLSIGIVDETVAQAMLQNVSREELLNDFIKPSSVAGVDIIPASIEDAFIASQFEQLANEHLPNQNIYDVLKNNVIDKLKHDYDFIFIDSGPHLDAFLLNSFVAADTFLIPVPPAQVDFHSTLKFMQRLPELFDMAESAGSEIKLNSIFGYMAKIARKSDHADAQSLLREVCGADMLDTSLPLSTAFERCGESFGTVFSTNPKFYPGDRDALKKARIKAEEFTRSVFDTITFNRKNEG</sequence>
<reference evidence="3 4" key="1">
    <citation type="submission" date="2020-07" db="EMBL/GenBank/DDBJ databases">
        <title>Halophilic bacteria isolated from french cheeses.</title>
        <authorList>
            <person name="Kothe C.I."/>
            <person name="Farah-Kraiem B."/>
            <person name="Renault P."/>
            <person name="Dridi B."/>
        </authorList>
    </citation>
    <scope>NUCLEOTIDE SEQUENCE [LARGE SCALE GENOMIC DNA]</scope>
    <source>
        <strain evidence="3 4">FME14</strain>
    </source>
</reference>
<dbReference type="PANTHER" id="PTHR13696:SF98">
    <property type="entry name" value="PLASMID PARTITION PROTEIN A"/>
    <property type="match status" value="1"/>
</dbReference>
<dbReference type="Pfam" id="PF13614">
    <property type="entry name" value="AAA_31"/>
    <property type="match status" value="1"/>
</dbReference>
<dbReference type="Gene3D" id="1.10.1660.30">
    <property type="match status" value="1"/>
</dbReference>
<gene>
    <name evidence="3" type="ORF">EI167_19460</name>
</gene>
<dbReference type="Pfam" id="PF18607">
    <property type="entry name" value="HTH_54"/>
    <property type="match status" value="1"/>
</dbReference>
<evidence type="ECO:0000313" key="3">
    <source>
        <dbReference type="EMBL" id="MBE0459570.1"/>
    </source>
</evidence>
<evidence type="ECO:0000259" key="2">
    <source>
        <dbReference type="Pfam" id="PF18607"/>
    </source>
</evidence>
<dbReference type="PANTHER" id="PTHR13696">
    <property type="entry name" value="P-LOOP CONTAINING NUCLEOSIDE TRIPHOSPHATE HYDROLASE"/>
    <property type="match status" value="1"/>
</dbReference>
<dbReference type="EMBL" id="RRZA01000090">
    <property type="protein sequence ID" value="MBE0459570.1"/>
    <property type="molecule type" value="Genomic_DNA"/>
</dbReference>
<organism evidence="3 4">
    <name type="scientific">Pseudoalteromonas prydzensis</name>
    <dbReference type="NCBI Taxonomy" id="182141"/>
    <lineage>
        <taxon>Bacteria</taxon>
        <taxon>Pseudomonadati</taxon>
        <taxon>Pseudomonadota</taxon>
        <taxon>Gammaproteobacteria</taxon>
        <taxon>Alteromonadales</taxon>
        <taxon>Pseudoalteromonadaceae</taxon>
        <taxon>Pseudoalteromonas</taxon>
    </lineage>
</organism>
<feature type="domain" description="AAA" evidence="1">
    <location>
        <begin position="110"/>
        <end position="282"/>
    </location>
</feature>
<dbReference type="InterPro" id="IPR025669">
    <property type="entry name" value="AAA_dom"/>
</dbReference>
<feature type="domain" description="ParA helix turn helix" evidence="2">
    <location>
        <begin position="16"/>
        <end position="105"/>
    </location>
</feature>
<name>A0ABR9FRZ9_9GAMM</name>
<dbReference type="InterPro" id="IPR041250">
    <property type="entry name" value="HTH_54"/>
</dbReference>
<dbReference type="Proteomes" id="UP000707245">
    <property type="component" value="Unassembled WGS sequence"/>
</dbReference>
<dbReference type="InterPro" id="IPR027417">
    <property type="entry name" value="P-loop_NTPase"/>
</dbReference>
<protein>
    <submittedName>
        <fullName evidence="3">AAA family ATPase</fullName>
    </submittedName>
</protein>
<proteinExistence type="predicted"/>
<accession>A0ABR9FRZ9</accession>
<dbReference type="InterPro" id="IPR050678">
    <property type="entry name" value="DNA_Partitioning_ATPase"/>
</dbReference>
<dbReference type="SUPFAM" id="SSF52540">
    <property type="entry name" value="P-loop containing nucleoside triphosphate hydrolases"/>
    <property type="match status" value="1"/>
</dbReference>